<dbReference type="InterPro" id="IPR027417">
    <property type="entry name" value="P-loop_NTPase"/>
</dbReference>
<proteinExistence type="inferred from homology"/>
<sequence length="266" mass="30244">MEAGGKRDILDASYPYDRWMKKRDYEAELAPLQIELAKCQHWIRESGARLVVVFEGRDGAGKGGAIGRVTMNLNPRIARIVALSTPTERERRQWYFQRYIAHLPSAGEMTLFDRSWYNRGVIEKVFGFCGAEERARFFAQLPGVEQTLISEGIILVKLWLDVGRAEQLRRLLRRETDPLRHWKLSRIDVEGLALWDAYSEAIAETFRASHTSIAPWTVIRGDDKYRARLTAIRAILGAVDYDGKDGNVVGQVDPKICGGPEIWLPG</sequence>
<keyword evidence="2 4" id="KW-0808">Transferase</keyword>
<dbReference type="EMBL" id="JBDKXB010000003">
    <property type="protein sequence ID" value="MEY6431485.1"/>
    <property type="molecule type" value="Genomic_DNA"/>
</dbReference>
<feature type="domain" description="Polyphosphate kinase-2-related" evidence="5">
    <location>
        <begin position="21"/>
        <end position="244"/>
    </location>
</feature>
<comment type="similarity">
    <text evidence="1 4">Belongs to the polyphosphate kinase 2 (PPK2) family. Class I subfamily.</text>
</comment>
<comment type="subunit">
    <text evidence="4">Homotetramer.</text>
</comment>
<comment type="function">
    <text evidence="4">Uses inorganic polyphosphate (polyP) as a donor to convert GDP to GTP or ADP to ATP.</text>
</comment>
<dbReference type="EC" id="2.7.4.-" evidence="4"/>
<dbReference type="PANTHER" id="PTHR34383:SF1">
    <property type="entry name" value="ADP-POLYPHOSPHATE PHOSPHOTRANSFERASE"/>
    <property type="match status" value="1"/>
</dbReference>
<evidence type="ECO:0000256" key="1">
    <source>
        <dbReference type="ARBA" id="ARBA00009924"/>
    </source>
</evidence>
<evidence type="ECO:0000256" key="2">
    <source>
        <dbReference type="ARBA" id="ARBA00022679"/>
    </source>
</evidence>
<dbReference type="NCBIfam" id="TIGR03707">
    <property type="entry name" value="PPK2_P_aer"/>
    <property type="match status" value="1"/>
</dbReference>
<dbReference type="Pfam" id="PF03976">
    <property type="entry name" value="PPK2"/>
    <property type="match status" value="1"/>
</dbReference>
<dbReference type="InterPro" id="IPR016898">
    <property type="entry name" value="Polyphosphate_phosphotransfera"/>
</dbReference>
<keyword evidence="7" id="KW-1185">Reference proteome</keyword>
<name>A0ABV4BGH1_9GAMM</name>
<organism evidence="6 7">
    <name type="scientific">Thioalkalicoccus limnaeus</name>
    <dbReference type="NCBI Taxonomy" id="120681"/>
    <lineage>
        <taxon>Bacteria</taxon>
        <taxon>Pseudomonadati</taxon>
        <taxon>Pseudomonadota</taxon>
        <taxon>Gammaproteobacteria</taxon>
        <taxon>Chromatiales</taxon>
        <taxon>Chromatiaceae</taxon>
        <taxon>Thioalkalicoccus</taxon>
    </lineage>
</organism>
<evidence type="ECO:0000313" key="6">
    <source>
        <dbReference type="EMBL" id="MEY6431485.1"/>
    </source>
</evidence>
<comment type="caution">
    <text evidence="6">The sequence shown here is derived from an EMBL/GenBank/DDBJ whole genome shotgun (WGS) entry which is preliminary data.</text>
</comment>
<evidence type="ECO:0000256" key="4">
    <source>
        <dbReference type="RuleBase" id="RU369062"/>
    </source>
</evidence>
<dbReference type="GO" id="GO:0008976">
    <property type="term" value="F:polyphosphate kinase activity"/>
    <property type="evidence" value="ECO:0007669"/>
    <property type="project" value="UniProtKB-EC"/>
</dbReference>
<dbReference type="SUPFAM" id="SSF52540">
    <property type="entry name" value="P-loop containing nucleoside triphosphate hydrolases"/>
    <property type="match status" value="1"/>
</dbReference>
<dbReference type="Gene3D" id="3.40.50.300">
    <property type="entry name" value="P-loop containing nucleotide triphosphate hydrolases"/>
    <property type="match status" value="1"/>
</dbReference>
<dbReference type="InterPro" id="IPR022488">
    <property type="entry name" value="PPK2-related"/>
</dbReference>
<dbReference type="PIRSF" id="PIRSF028756">
    <property type="entry name" value="PPK2_prd"/>
    <property type="match status" value="1"/>
</dbReference>
<evidence type="ECO:0000259" key="5">
    <source>
        <dbReference type="Pfam" id="PF03976"/>
    </source>
</evidence>
<keyword evidence="3 4" id="KW-0418">Kinase</keyword>
<dbReference type="PANTHER" id="PTHR34383">
    <property type="entry name" value="POLYPHOSPHATE:AMP PHOSPHOTRANSFERASE-RELATED"/>
    <property type="match status" value="1"/>
</dbReference>
<gene>
    <name evidence="6" type="primary">ppk2</name>
    <name evidence="6" type="ORF">ABC977_03580</name>
</gene>
<reference evidence="6 7" key="1">
    <citation type="submission" date="2024-05" db="EMBL/GenBank/DDBJ databases">
        <title>Genome Sequence and Characterization of the New Strain Purple Sulfur Bacterium of Genus Thioalkalicoccus.</title>
        <authorList>
            <person name="Bryantseva I.A."/>
            <person name="Kyndt J.A."/>
            <person name="Imhoff J.F."/>
        </authorList>
    </citation>
    <scope>NUCLEOTIDE SEQUENCE [LARGE SCALE GENOMIC DNA]</scope>
    <source>
        <strain evidence="6 7">Um2</strain>
    </source>
</reference>
<evidence type="ECO:0000256" key="3">
    <source>
        <dbReference type="ARBA" id="ARBA00022777"/>
    </source>
</evidence>
<dbReference type="Proteomes" id="UP001564408">
    <property type="component" value="Unassembled WGS sequence"/>
</dbReference>
<dbReference type="InterPro" id="IPR022486">
    <property type="entry name" value="PPK2_PA0141"/>
</dbReference>
<accession>A0ABV4BGH1</accession>
<dbReference type="RefSeq" id="WP_369665867.1">
    <property type="nucleotide sequence ID" value="NZ_JBDKXB010000003.1"/>
</dbReference>
<protein>
    <recommendedName>
        <fullName evidence="4">ADP/GDP-polyphosphate phosphotransferase</fullName>
        <ecNumber evidence="4">2.7.4.-</ecNumber>
    </recommendedName>
    <alternativeName>
        <fullName evidence="4">Polyphosphate kinase PPK2</fullName>
    </alternativeName>
</protein>
<evidence type="ECO:0000313" key="7">
    <source>
        <dbReference type="Proteomes" id="UP001564408"/>
    </source>
</evidence>